<keyword evidence="2" id="KW-1185">Reference proteome</keyword>
<comment type="caution">
    <text evidence="1">The sequence shown here is derived from an EMBL/GenBank/DDBJ whole genome shotgun (WGS) entry which is preliminary data.</text>
</comment>
<dbReference type="EMBL" id="JAVDVI010000001">
    <property type="protein sequence ID" value="MDR6966126.1"/>
    <property type="molecule type" value="Genomic_DNA"/>
</dbReference>
<organism evidence="1 2">
    <name type="scientific">Flavobacterium arsenatis</name>
    <dbReference type="NCBI Taxonomy" id="1484332"/>
    <lineage>
        <taxon>Bacteria</taxon>
        <taxon>Pseudomonadati</taxon>
        <taxon>Bacteroidota</taxon>
        <taxon>Flavobacteriia</taxon>
        <taxon>Flavobacteriales</taxon>
        <taxon>Flavobacteriaceae</taxon>
        <taxon>Flavobacterium</taxon>
    </lineage>
</organism>
<protein>
    <submittedName>
        <fullName evidence="1">Uncharacterized protein</fullName>
    </submittedName>
</protein>
<gene>
    <name evidence="1" type="ORF">J2X31_000119</name>
</gene>
<reference evidence="1 2" key="1">
    <citation type="submission" date="2023-07" db="EMBL/GenBank/DDBJ databases">
        <title>Sorghum-associated microbial communities from plants grown in Nebraska, USA.</title>
        <authorList>
            <person name="Schachtman D."/>
        </authorList>
    </citation>
    <scope>NUCLEOTIDE SEQUENCE [LARGE SCALE GENOMIC DNA]</scope>
    <source>
        <strain evidence="1 2">3773</strain>
    </source>
</reference>
<evidence type="ECO:0000313" key="1">
    <source>
        <dbReference type="EMBL" id="MDR6966126.1"/>
    </source>
</evidence>
<accession>A0ABU1TJL7</accession>
<sequence length="81" mass="9558">MLKQHFYGFPHSQKLFFYTHTISNIPPHPTIGKTLFFDVRWEFEVGSWEKLQKKKTVMKLFRKSASQPKKAPSFLEADPSD</sequence>
<name>A0ABU1TJL7_9FLAO</name>
<evidence type="ECO:0000313" key="2">
    <source>
        <dbReference type="Proteomes" id="UP001255185"/>
    </source>
</evidence>
<proteinExistence type="predicted"/>
<dbReference type="Proteomes" id="UP001255185">
    <property type="component" value="Unassembled WGS sequence"/>
</dbReference>